<dbReference type="InterPro" id="IPR035940">
    <property type="entry name" value="CAP_sf"/>
</dbReference>
<dbReference type="Pfam" id="PF00188">
    <property type="entry name" value="CAP"/>
    <property type="match status" value="1"/>
</dbReference>
<feature type="domain" description="SCP" evidence="3">
    <location>
        <begin position="205"/>
        <end position="336"/>
    </location>
</feature>
<dbReference type="PRINTS" id="PR00837">
    <property type="entry name" value="V5TPXLIKE"/>
</dbReference>
<feature type="region of interest" description="Disordered" evidence="1">
    <location>
        <begin position="116"/>
        <end position="206"/>
    </location>
</feature>
<dbReference type="SUPFAM" id="SSF55797">
    <property type="entry name" value="PR-1-like"/>
    <property type="match status" value="1"/>
</dbReference>
<dbReference type="InterPro" id="IPR001283">
    <property type="entry name" value="CRISP-related"/>
</dbReference>
<keyword evidence="2" id="KW-0732">Signal</keyword>
<name>A0A9Q5NA75_SANBA</name>
<reference evidence="4" key="1">
    <citation type="submission" date="2016-06" db="EMBL/GenBank/DDBJ databases">
        <title>Draft Genome sequence of the fungus Inonotus baumii.</title>
        <authorList>
            <person name="Zhu H."/>
            <person name="Lin W."/>
        </authorList>
    </citation>
    <scope>NUCLEOTIDE SEQUENCE</scope>
    <source>
        <strain evidence="4">821</strain>
    </source>
</reference>
<dbReference type="OrthoDB" id="3918848at2759"/>
<dbReference type="Gene3D" id="3.40.33.10">
    <property type="entry name" value="CAP"/>
    <property type="match status" value="1"/>
</dbReference>
<dbReference type="SMART" id="SM00198">
    <property type="entry name" value="SCP"/>
    <property type="match status" value="1"/>
</dbReference>
<feature type="chain" id="PRO_5040375554" evidence="2">
    <location>
        <begin position="23"/>
        <end position="1074"/>
    </location>
</feature>
<gene>
    <name evidence="4" type="ORF">A7U60_g6691</name>
</gene>
<dbReference type="InterPro" id="IPR033433">
    <property type="entry name" value="GtaA_N"/>
</dbReference>
<dbReference type="PANTHER" id="PTHR31987">
    <property type="entry name" value="GLUTAMINASE A-RELATED"/>
    <property type="match status" value="1"/>
</dbReference>
<evidence type="ECO:0000256" key="2">
    <source>
        <dbReference type="SAM" id="SignalP"/>
    </source>
</evidence>
<dbReference type="InterPro" id="IPR052743">
    <property type="entry name" value="Glutaminase_GtaA"/>
</dbReference>
<dbReference type="InterPro" id="IPR014044">
    <property type="entry name" value="CAP_dom"/>
</dbReference>
<dbReference type="Pfam" id="PF17168">
    <property type="entry name" value="DUF5127"/>
    <property type="match status" value="1"/>
</dbReference>
<accession>A0A9Q5NA75</accession>
<feature type="compositionally biased region" description="Polar residues" evidence="1">
    <location>
        <begin position="134"/>
        <end position="143"/>
    </location>
</feature>
<comment type="caution">
    <text evidence="4">The sequence shown here is derived from an EMBL/GenBank/DDBJ whole genome shotgun (WGS) entry which is preliminary data.</text>
</comment>
<dbReference type="EMBL" id="LNZH02000204">
    <property type="protein sequence ID" value="OCB86104.1"/>
    <property type="molecule type" value="Genomic_DNA"/>
</dbReference>
<evidence type="ECO:0000256" key="1">
    <source>
        <dbReference type="SAM" id="MobiDB-lite"/>
    </source>
</evidence>
<keyword evidence="5" id="KW-1185">Reference proteome</keyword>
<dbReference type="Proteomes" id="UP000757232">
    <property type="component" value="Unassembled WGS sequence"/>
</dbReference>
<evidence type="ECO:0000313" key="4">
    <source>
        <dbReference type="EMBL" id="OCB86104.1"/>
    </source>
</evidence>
<organism evidence="4 5">
    <name type="scientific">Sanghuangporus baumii</name>
    <name type="common">Phellinus baumii</name>
    <dbReference type="NCBI Taxonomy" id="108892"/>
    <lineage>
        <taxon>Eukaryota</taxon>
        <taxon>Fungi</taxon>
        <taxon>Dikarya</taxon>
        <taxon>Basidiomycota</taxon>
        <taxon>Agaricomycotina</taxon>
        <taxon>Agaricomycetes</taxon>
        <taxon>Hymenochaetales</taxon>
        <taxon>Hymenochaetaceae</taxon>
        <taxon>Sanghuangporus</taxon>
    </lineage>
</organism>
<feature type="compositionally biased region" description="Low complexity" evidence="1">
    <location>
        <begin position="148"/>
        <end position="202"/>
    </location>
</feature>
<proteinExistence type="predicted"/>
<evidence type="ECO:0000313" key="5">
    <source>
        <dbReference type="Proteomes" id="UP000757232"/>
    </source>
</evidence>
<dbReference type="AlphaFoldDB" id="A0A9Q5NA75"/>
<dbReference type="Pfam" id="PF16335">
    <property type="entry name" value="GtaA_6_Hairpin"/>
    <property type="match status" value="1"/>
</dbReference>
<dbReference type="Pfam" id="PF16334">
    <property type="entry name" value="DUF4964"/>
    <property type="match status" value="1"/>
</dbReference>
<dbReference type="PANTHER" id="PTHR31987:SF1">
    <property type="entry name" value="GLUTAMINASE A"/>
    <property type="match status" value="1"/>
</dbReference>
<dbReference type="InterPro" id="IPR032515">
    <property type="entry name" value="DUF4964"/>
</dbReference>
<feature type="signal peptide" evidence="2">
    <location>
        <begin position="1"/>
        <end position="22"/>
    </location>
</feature>
<evidence type="ECO:0000259" key="3">
    <source>
        <dbReference type="SMART" id="SM00198"/>
    </source>
</evidence>
<protein>
    <submittedName>
        <fullName evidence="4">DUF1793-domain-containing protein</fullName>
    </submittedName>
</protein>
<dbReference type="InterPro" id="IPR032514">
    <property type="entry name" value="GtaA_central"/>
</dbReference>
<feature type="compositionally biased region" description="Low complexity" evidence="1">
    <location>
        <begin position="116"/>
        <end position="129"/>
    </location>
</feature>
<sequence length="1074" mass="114972">MFAFAVAQVSVVLAAPPGCINGVRWGWPGYAIGKNPWGVVLYPSTSSGQGDELVDVCLSSTVPASASTGSATVSTTSLSNAFVSAVTSTSTTSTSLTRSISSESSTTSTSLKFVTSTTTFEAPSTTSSTFEVPPTSSRVSDTVSFDLPTEAPTPSTTTSSTPEPSPSSSSSEPSAPETTTNSFSSSPNNGDSSDGSSNGSQASDKDVNEYLSSHNSIRAQHGASPLTWNNTLAAAAQKWSDGCVFQHSGGSVGPFGENLAAGTGDAYGITSAVTSWTNEVSEYNPSSPSASHFTQVVWKGSTQLGCAETTCGGGTIFSDSSKFFVCEYFPQGNVIGAFAFINALFFIHVWFLSTPWLVSRARLALPNVPNANSLLSNMVPRLSRLGSWFGLVIALVYTNVARAAVNWTVTPFNPPAIPLAVKTPYLSAWLMQGEGVALNDAWPAFWTGSTLGWAGYVRVDGTTYLFLGGPEVPGATKAVQQSFEFTSTQSIFLLRAGPVDLTATFLSPVEPNDLFRQSVPFSYLSLSAASNDGNSHSVQIYTDISAEWVTGDNSLVANWSTSVGDIVTHQVQLVEQTNFAEIGDHIQQGSAFYSVAMSSSTTYQTGPDVDVRAQFINNGVLANTEDTNFRAVQDNWPIFGFAQDLGTVQEASPPVVFSVGHIRDPVIEYIIANNQTEYRSPYFLSQHATPADTISFFLGDYTNAVSSANALDAKVSHDASAISANYEGIVTLSVRQAFAATEITLSRNSDGTLSTDDVLIFLKEISSNGNMNTVDVIFPAWPIFLYTDPEYGRLLLEPLFKYQATGQYPNKYALHDLGAHYPRALGHNDGLDEAMPVEESGNMVIMSLSYTQATGDDTLISTYFDLLDQWTQFLINDSLIPANQLSTDDFAGHLENQTNLAIKGIIGIKAMSLIAGLLGDSARESNYSSIASDYVSQWQGLAIASTGDHLTLSYGNDSSWGLSYNLYADRLLKTNIFPQSVYDMQTAWYKTVDNAFGVPLDTRHTYTKSDWEIWTAGLVSDTVARDLFIDAVKNYASSGQGAQPFGDWYETTNGVPEGFRARPVVGGHLALLVL</sequence>